<feature type="compositionally biased region" description="Gly residues" evidence="1">
    <location>
        <begin position="186"/>
        <end position="224"/>
    </location>
</feature>
<dbReference type="OrthoDB" id="3483857at2"/>
<feature type="compositionally biased region" description="Acidic residues" evidence="1">
    <location>
        <begin position="129"/>
        <end position="143"/>
    </location>
</feature>
<dbReference type="RefSeq" id="WP_073376021.1">
    <property type="nucleotide sequence ID" value="NZ_FQZK01000002.1"/>
</dbReference>
<feature type="compositionally biased region" description="Acidic residues" evidence="1">
    <location>
        <begin position="170"/>
        <end position="182"/>
    </location>
</feature>
<sequence>MTSPTDPENDDFEARLRQVLRAEADTVAPSPEALDLIRGRTAGRGVGAWFGLPWLRPVLAVAGAVLIAASVVMSTPQVREQVLEMVPAGADRQSTPPGQDGGDVAAPSLEDEAPEHPPRIPEPRPSPEPSDDPSEPVEDEEEGGAGGPAVTAECPTPSPSAGVASKDDKDDGEPDEECEPSEEPSPGGGTDPGTEPGGGGGTDPGTGGGGDTGNGGGSTGGTEGGTDQQSSTAD</sequence>
<accession>A0A1M6ECT8</accession>
<gene>
    <name evidence="2" type="ORF">SAMN05421803_102238</name>
</gene>
<evidence type="ECO:0000313" key="3">
    <source>
        <dbReference type="Proteomes" id="UP000184452"/>
    </source>
</evidence>
<keyword evidence="3" id="KW-1185">Reference proteome</keyword>
<feature type="region of interest" description="Disordered" evidence="1">
    <location>
        <begin position="89"/>
        <end position="234"/>
    </location>
</feature>
<dbReference type="STRING" id="758803.SAMN05421803_102238"/>
<evidence type="ECO:0000256" key="1">
    <source>
        <dbReference type="SAM" id="MobiDB-lite"/>
    </source>
</evidence>
<dbReference type="Proteomes" id="UP000184452">
    <property type="component" value="Unassembled WGS sequence"/>
</dbReference>
<dbReference type="EMBL" id="FQZK01000002">
    <property type="protein sequence ID" value="SHI83199.1"/>
    <property type="molecule type" value="Genomic_DNA"/>
</dbReference>
<protein>
    <submittedName>
        <fullName evidence="2">Uncharacterized protein</fullName>
    </submittedName>
</protein>
<organism evidence="2 3">
    <name type="scientific">Nocardiopsis flavescens</name>
    <dbReference type="NCBI Taxonomy" id="758803"/>
    <lineage>
        <taxon>Bacteria</taxon>
        <taxon>Bacillati</taxon>
        <taxon>Actinomycetota</taxon>
        <taxon>Actinomycetes</taxon>
        <taxon>Streptosporangiales</taxon>
        <taxon>Nocardiopsidaceae</taxon>
        <taxon>Nocardiopsis</taxon>
    </lineage>
</organism>
<name>A0A1M6ECT8_9ACTN</name>
<reference evidence="2 3" key="1">
    <citation type="submission" date="2016-11" db="EMBL/GenBank/DDBJ databases">
        <authorList>
            <person name="Jaros S."/>
            <person name="Januszkiewicz K."/>
            <person name="Wedrychowicz H."/>
        </authorList>
    </citation>
    <scope>NUCLEOTIDE SEQUENCE [LARGE SCALE GENOMIC DNA]</scope>
    <source>
        <strain evidence="2 3">CGMCC 4.5723</strain>
    </source>
</reference>
<proteinExistence type="predicted"/>
<evidence type="ECO:0000313" key="2">
    <source>
        <dbReference type="EMBL" id="SHI83199.1"/>
    </source>
</evidence>
<dbReference type="AlphaFoldDB" id="A0A1M6ECT8"/>